<dbReference type="GO" id="GO:0050897">
    <property type="term" value="F:cobalt ion binding"/>
    <property type="evidence" value="ECO:0007669"/>
    <property type="project" value="InterPro"/>
</dbReference>
<evidence type="ECO:0000256" key="13">
    <source>
        <dbReference type="ARBA" id="ARBA00047754"/>
    </source>
</evidence>
<evidence type="ECO:0000256" key="2">
    <source>
        <dbReference type="ARBA" id="ARBA00007405"/>
    </source>
</evidence>
<evidence type="ECO:0000256" key="1">
    <source>
        <dbReference type="ARBA" id="ARBA00001922"/>
    </source>
</evidence>
<dbReference type="SUPFAM" id="SSF51998">
    <property type="entry name" value="PFL-like glycyl radical enzymes"/>
    <property type="match status" value="1"/>
</dbReference>
<dbReference type="Proteomes" id="UP000710385">
    <property type="component" value="Unassembled WGS sequence"/>
</dbReference>
<keyword evidence="5 15" id="KW-0846">Cobalamin</keyword>
<organism evidence="18 19">
    <name type="scientific">candidate division WWE3 bacterium</name>
    <dbReference type="NCBI Taxonomy" id="2053526"/>
    <lineage>
        <taxon>Bacteria</taxon>
        <taxon>Katanobacteria</taxon>
    </lineage>
</organism>
<dbReference type="InterPro" id="IPR005144">
    <property type="entry name" value="ATP-cone_dom"/>
</dbReference>
<feature type="region of interest" description="Disordered" evidence="16">
    <location>
        <begin position="300"/>
        <end position="324"/>
    </location>
</feature>
<evidence type="ECO:0000256" key="4">
    <source>
        <dbReference type="ARBA" id="ARBA00014409"/>
    </source>
</evidence>
<gene>
    <name evidence="18" type="ORF">HS096_00355</name>
</gene>
<dbReference type="NCBIfam" id="TIGR02504">
    <property type="entry name" value="NrdJ_Z"/>
    <property type="match status" value="1"/>
</dbReference>
<evidence type="ECO:0000256" key="5">
    <source>
        <dbReference type="ARBA" id="ARBA00022628"/>
    </source>
</evidence>
<dbReference type="GO" id="GO:0005524">
    <property type="term" value="F:ATP binding"/>
    <property type="evidence" value="ECO:0007669"/>
    <property type="project" value="UniProtKB-UniRule"/>
</dbReference>
<dbReference type="InterPro" id="IPR013344">
    <property type="entry name" value="RNR_NrdJ/NrdZ"/>
</dbReference>
<comment type="function">
    <text evidence="12 15">Catalyzes the reduction of ribonucleotides to deoxyribonucleotides. May function to provide a pool of deoxyribonucleotide precursors for DNA repair during oxygen limitation and/or for immediate growth after restoration of oxygen.</text>
</comment>
<keyword evidence="9 15" id="KW-0560">Oxidoreductase</keyword>
<feature type="domain" description="ATP-cone" evidence="17">
    <location>
        <begin position="34"/>
        <end position="130"/>
    </location>
</feature>
<evidence type="ECO:0000256" key="16">
    <source>
        <dbReference type="SAM" id="MobiDB-lite"/>
    </source>
</evidence>
<dbReference type="AlphaFoldDB" id="A0A928TPL3"/>
<evidence type="ECO:0000256" key="8">
    <source>
        <dbReference type="ARBA" id="ARBA00022840"/>
    </source>
</evidence>
<reference evidence="18" key="1">
    <citation type="submission" date="2020-05" db="EMBL/GenBank/DDBJ databases">
        <title>High-Quality Genomes of Partial-Nitritation/Anammox System by Hierarchical Clustering Based Hybrid Assembly.</title>
        <authorList>
            <person name="Liu L."/>
            <person name="Wang Y."/>
            <person name="Che Y."/>
            <person name="Chen Y."/>
            <person name="Xia Y."/>
            <person name="Luo R."/>
            <person name="Cheng S.H."/>
            <person name="Zheng C."/>
            <person name="Zhang T."/>
        </authorList>
    </citation>
    <scope>NUCLEOTIDE SEQUENCE</scope>
    <source>
        <strain evidence="18">H1_PAT1</strain>
    </source>
</reference>
<evidence type="ECO:0000256" key="15">
    <source>
        <dbReference type="RuleBase" id="RU364064"/>
    </source>
</evidence>
<dbReference type="InterPro" id="IPR050862">
    <property type="entry name" value="RdRp_reductase_class-2"/>
</dbReference>
<evidence type="ECO:0000313" key="19">
    <source>
        <dbReference type="Proteomes" id="UP000710385"/>
    </source>
</evidence>
<dbReference type="PANTHER" id="PTHR43371">
    <property type="entry name" value="VITAMIN B12-DEPENDENT RIBONUCLEOTIDE REDUCTASE"/>
    <property type="match status" value="1"/>
</dbReference>
<keyword evidence="11 15" id="KW-0170">Cobalt</keyword>
<evidence type="ECO:0000256" key="7">
    <source>
        <dbReference type="ARBA" id="ARBA00022741"/>
    </source>
</evidence>
<evidence type="ECO:0000256" key="9">
    <source>
        <dbReference type="ARBA" id="ARBA00023002"/>
    </source>
</evidence>
<sequence length="1064" mass="117362">MSSNAFSGVENKTQLAQDAKDQASKIWEYVTSVRSVKKRDGRTEDFHAEKLERSIHAAFEAGGMENVFMLRRVTANGIARLVKKFDGIHVPSTDDIREAVIMTLIDTNLSHIAKRYMAARVDARQMSTEPAYGKGVRVRRFYTKPGVHPYDEIEWETRDAVIQNAKGDIVFEQKNVEVPKHYSQTATNILVSKYFRGRLGTPERETSVRQMVRRVAKTISDFGRSGGYFLTEEDANVFEAELTSILVNQRAAFNSPVWFNVGVNPKPQCSACFINSVQDDMRSILNLAVTEGMLFKYGSGSGSNLSNLRSSKERLNNSSGKSSGPVSFMKGLDAFAGVIKSGGKTRRAAKMVILDADHPDIVEFTWCKAKEEKKAHALIDAGYDGSIDGDAYASIFFQNANNSVRATDEFMQAVVNNGEFYTKYVLGKDPCERFKARELMHQIAEAAWECGDPGMQYDTTINDWHTCANTDRIYASNPCSEYMFLNDTACNLASVNLMKFRTENGGFDVEAYTHACRIMITAQEIVVDYSSYPTPAIEQNSWDYRPLGLGYANLGALLMSMGIPYDSEKGRNLASALTSILSGSAYEQSAAIAEKLGPFRGYAKNESSMLRVMRKHRDAAYRIDEEGVPTNILSEARASWDRALAAGETYGYRNSQISVLAPTGTIGFLMDCQTTGIEPPIALVSYKWLVGGGMLKLVNETVPEALHALRYTEAEIRDILNYIDTNDTIEGAPHVKEEHLPVFDCAFKAARGKRSISPMGHIHMMAAVQPFISGAISKTVNLPAESTVEDVMNTYIEGWKLGLKAIAIYRDGCKRAQPLTTSKETSKHETKPETSITANANATIGPSSVGETFTPRRRRLPDERRAITHKFQIGPHEGYITVGLYEDGTPGEVFITMNKEGSTLSGLLDSFATAVSVGLQYGVPLKTLVNKFAHMRFEPSGFTPNPHIRMAKSIVDYIFRWLALKFLSSEERQALGLKVESASPILAEGDAEADIVKEFVKEDDRQGNLLSQNVMKDSVSGVQSLTATIDNQADAPACDTCGSIMIRNAACYKCLNCGSTSGCS</sequence>
<dbReference type="Pfam" id="PF02867">
    <property type="entry name" value="Ribonuc_red_lgC"/>
    <property type="match status" value="1"/>
</dbReference>
<dbReference type="InterPro" id="IPR000788">
    <property type="entry name" value="RNR_lg_C"/>
</dbReference>
<accession>A0A928TPL3</accession>
<dbReference type="GO" id="GO:0031419">
    <property type="term" value="F:cobalamin binding"/>
    <property type="evidence" value="ECO:0007669"/>
    <property type="project" value="UniProtKB-KW"/>
</dbReference>
<comment type="catalytic activity">
    <reaction evidence="13 15">
        <text>a 2'-deoxyribonucleoside 5'-diphosphate + [thioredoxin]-disulfide + H2O = a ribonucleoside 5'-diphosphate + [thioredoxin]-dithiol</text>
        <dbReference type="Rhea" id="RHEA:23252"/>
        <dbReference type="Rhea" id="RHEA-COMP:10698"/>
        <dbReference type="Rhea" id="RHEA-COMP:10700"/>
        <dbReference type="ChEBI" id="CHEBI:15377"/>
        <dbReference type="ChEBI" id="CHEBI:29950"/>
        <dbReference type="ChEBI" id="CHEBI:50058"/>
        <dbReference type="ChEBI" id="CHEBI:57930"/>
        <dbReference type="ChEBI" id="CHEBI:73316"/>
        <dbReference type="EC" id="1.17.4.1"/>
    </reaction>
</comment>
<dbReference type="GO" id="GO:0004748">
    <property type="term" value="F:ribonucleoside-diphosphate reductase activity, thioredoxin disulfide as acceptor"/>
    <property type="evidence" value="ECO:0007669"/>
    <property type="project" value="UniProtKB-EC"/>
</dbReference>
<name>A0A928TPL3_UNCKA</name>
<evidence type="ECO:0000256" key="11">
    <source>
        <dbReference type="ARBA" id="ARBA00023285"/>
    </source>
</evidence>
<comment type="similarity">
    <text evidence="2 15">Belongs to the ribonucleoside diphosphate reductase class-2 family.</text>
</comment>
<evidence type="ECO:0000256" key="14">
    <source>
        <dbReference type="PROSITE-ProRule" id="PRU00492"/>
    </source>
</evidence>
<evidence type="ECO:0000259" key="17">
    <source>
        <dbReference type="PROSITE" id="PS51161"/>
    </source>
</evidence>
<comment type="caution">
    <text evidence="18">The sequence shown here is derived from an EMBL/GenBank/DDBJ whole genome shotgun (WGS) entry which is preliminary data.</text>
</comment>
<evidence type="ECO:0000256" key="6">
    <source>
        <dbReference type="ARBA" id="ARBA00022634"/>
    </source>
</evidence>
<dbReference type="EMBL" id="JABTTY010000001">
    <property type="protein sequence ID" value="MBE7524839.1"/>
    <property type="molecule type" value="Genomic_DNA"/>
</dbReference>
<dbReference type="Pfam" id="PF12637">
    <property type="entry name" value="TSCPD"/>
    <property type="match status" value="1"/>
</dbReference>
<evidence type="ECO:0000256" key="3">
    <source>
        <dbReference type="ARBA" id="ARBA00012274"/>
    </source>
</evidence>
<evidence type="ECO:0000256" key="10">
    <source>
        <dbReference type="ARBA" id="ARBA00023157"/>
    </source>
</evidence>
<dbReference type="Pfam" id="PF03477">
    <property type="entry name" value="ATP-cone"/>
    <property type="match status" value="1"/>
</dbReference>
<dbReference type="InterPro" id="IPR013678">
    <property type="entry name" value="RNR_2_N"/>
</dbReference>
<dbReference type="CDD" id="cd02888">
    <property type="entry name" value="RNR_II_dimer"/>
    <property type="match status" value="1"/>
</dbReference>
<keyword evidence="7 14" id="KW-0547">Nucleotide-binding</keyword>
<dbReference type="NCBIfam" id="NF005122">
    <property type="entry name" value="PRK06556.1"/>
    <property type="match status" value="1"/>
</dbReference>
<keyword evidence="6 15" id="KW-0237">DNA synthesis</keyword>
<dbReference type="PROSITE" id="PS51161">
    <property type="entry name" value="ATP_CONE"/>
    <property type="match status" value="1"/>
</dbReference>
<proteinExistence type="inferred from homology"/>
<evidence type="ECO:0000256" key="12">
    <source>
        <dbReference type="ARBA" id="ARBA00025437"/>
    </source>
</evidence>
<keyword evidence="10" id="KW-1015">Disulfide bond</keyword>
<comment type="cofactor">
    <cofactor evidence="1 15">
        <name>adenosylcob(III)alamin</name>
        <dbReference type="ChEBI" id="CHEBI:18408"/>
    </cofactor>
</comment>
<evidence type="ECO:0000313" key="18">
    <source>
        <dbReference type="EMBL" id="MBE7524839.1"/>
    </source>
</evidence>
<dbReference type="EC" id="1.17.4.1" evidence="3 15"/>
<dbReference type="InterPro" id="IPR024434">
    <property type="entry name" value="TSCPD_dom"/>
</dbReference>
<dbReference type="PRINTS" id="PR01183">
    <property type="entry name" value="RIBORDTASEM1"/>
</dbReference>
<keyword evidence="8 14" id="KW-0067">ATP-binding</keyword>
<protein>
    <recommendedName>
        <fullName evidence="4 15">Vitamin B12-dependent ribonucleotide reductase</fullName>
        <ecNumber evidence="3 15">1.17.4.1</ecNumber>
    </recommendedName>
</protein>
<dbReference type="Pfam" id="PF08471">
    <property type="entry name" value="Ribonuc_red_2_N"/>
    <property type="match status" value="1"/>
</dbReference>
<dbReference type="PANTHER" id="PTHR43371:SF1">
    <property type="entry name" value="RIBONUCLEOSIDE-DIPHOSPHATE REDUCTASE"/>
    <property type="match status" value="1"/>
</dbReference>
<dbReference type="GO" id="GO:0071897">
    <property type="term" value="P:DNA biosynthetic process"/>
    <property type="evidence" value="ECO:0007669"/>
    <property type="project" value="UniProtKB-KW"/>
</dbReference>
<dbReference type="Gene3D" id="3.20.70.20">
    <property type="match status" value="1"/>
</dbReference>